<proteinExistence type="predicted"/>
<name>A0A382E7P5_9ZZZZ</name>
<sequence>MFCEIFFSYGNKNWNELIVHLNAISQPYRIITTNDKLHYHLKKIGKDSKTFQEIYPDPDPITMKTAENARDTVKKYEECTMGLLFNNFKVFYGMENILLFEAALLEKAKKILETKKSTIFIFEGFSLTYFSILKLSLEMGYVNSSNELKIGYFNEQKIDYLTPKNNSFILEKKEKLNLIRNYIPTLSTNTSKNKISLTFFITRKIISMIQKSFKLQFLNFLKIDPTLNILKQIDNKISFSNVKYFSKTAFFLTADVELPLTPLYPLLEKFDESNERYQIFSPDPITSSYLQK</sequence>
<organism evidence="1">
    <name type="scientific">marine metagenome</name>
    <dbReference type="NCBI Taxonomy" id="408172"/>
    <lineage>
        <taxon>unclassified sequences</taxon>
        <taxon>metagenomes</taxon>
        <taxon>ecological metagenomes</taxon>
    </lineage>
</organism>
<feature type="non-terminal residue" evidence="1">
    <location>
        <position position="292"/>
    </location>
</feature>
<dbReference type="EMBL" id="UINC01043012">
    <property type="protein sequence ID" value="SVB46419.1"/>
    <property type="molecule type" value="Genomic_DNA"/>
</dbReference>
<reference evidence="1" key="1">
    <citation type="submission" date="2018-05" db="EMBL/GenBank/DDBJ databases">
        <authorList>
            <person name="Lanie J.A."/>
            <person name="Ng W.-L."/>
            <person name="Kazmierczak K.M."/>
            <person name="Andrzejewski T.M."/>
            <person name="Davidsen T.M."/>
            <person name="Wayne K.J."/>
            <person name="Tettelin H."/>
            <person name="Glass J.I."/>
            <person name="Rusch D."/>
            <person name="Podicherti R."/>
            <person name="Tsui H.-C.T."/>
            <person name="Winkler M.E."/>
        </authorList>
    </citation>
    <scope>NUCLEOTIDE SEQUENCE</scope>
</reference>
<accession>A0A382E7P5</accession>
<evidence type="ECO:0000313" key="1">
    <source>
        <dbReference type="EMBL" id="SVB46419.1"/>
    </source>
</evidence>
<gene>
    <name evidence="1" type="ORF">METZ01_LOCUS199273</name>
</gene>
<protein>
    <submittedName>
        <fullName evidence="1">Uncharacterized protein</fullName>
    </submittedName>
</protein>
<dbReference type="AlphaFoldDB" id="A0A382E7P5"/>